<evidence type="ECO:0008006" key="4">
    <source>
        <dbReference type="Google" id="ProtNLM"/>
    </source>
</evidence>
<keyword evidence="1" id="KW-0472">Membrane</keyword>
<feature type="transmembrane region" description="Helical" evidence="1">
    <location>
        <begin position="41"/>
        <end position="63"/>
    </location>
</feature>
<accession>A0ABW0PDE0</accession>
<evidence type="ECO:0000313" key="3">
    <source>
        <dbReference type="Proteomes" id="UP001596031"/>
    </source>
</evidence>
<gene>
    <name evidence="2" type="ORF">ACFPOU_01620</name>
</gene>
<sequence>MEMIYCPGCASGLHDSGACPVCGALRTGQQAQAVQRNPFKLIAWCVLWAVVFWLGSLFLSGALAGASDPGQAAALGRRFDESLGGPLLLLSIGLSIVLTVRGALPGTAKTFPPTP</sequence>
<keyword evidence="3" id="KW-1185">Reference proteome</keyword>
<dbReference type="Proteomes" id="UP001596031">
    <property type="component" value="Unassembled WGS sequence"/>
</dbReference>
<dbReference type="EMBL" id="JBHSMS010000006">
    <property type="protein sequence ID" value="MFC5509822.1"/>
    <property type="molecule type" value="Genomic_DNA"/>
</dbReference>
<reference evidence="3" key="1">
    <citation type="journal article" date="2019" name="Int. J. Syst. Evol. Microbiol.">
        <title>The Global Catalogue of Microorganisms (GCM) 10K type strain sequencing project: providing services to taxonomists for standard genome sequencing and annotation.</title>
        <authorList>
            <consortium name="The Broad Institute Genomics Platform"/>
            <consortium name="The Broad Institute Genome Sequencing Center for Infectious Disease"/>
            <person name="Wu L."/>
            <person name="Ma J."/>
        </authorList>
    </citation>
    <scope>NUCLEOTIDE SEQUENCE [LARGE SCALE GENOMIC DNA]</scope>
    <source>
        <strain evidence="3">CCUG 38813</strain>
    </source>
</reference>
<comment type="caution">
    <text evidence="2">The sequence shown here is derived from an EMBL/GenBank/DDBJ whole genome shotgun (WGS) entry which is preliminary data.</text>
</comment>
<evidence type="ECO:0000313" key="2">
    <source>
        <dbReference type="EMBL" id="MFC5509822.1"/>
    </source>
</evidence>
<evidence type="ECO:0000256" key="1">
    <source>
        <dbReference type="SAM" id="Phobius"/>
    </source>
</evidence>
<dbReference type="RefSeq" id="WP_379716192.1">
    <property type="nucleotide sequence ID" value="NZ_JBHSMS010000006.1"/>
</dbReference>
<name>A0ABW0PDE0_9BURK</name>
<proteinExistence type="predicted"/>
<organism evidence="2 3">
    <name type="scientific">Massilia jejuensis</name>
    <dbReference type="NCBI Taxonomy" id="648894"/>
    <lineage>
        <taxon>Bacteria</taxon>
        <taxon>Pseudomonadati</taxon>
        <taxon>Pseudomonadota</taxon>
        <taxon>Betaproteobacteria</taxon>
        <taxon>Burkholderiales</taxon>
        <taxon>Oxalobacteraceae</taxon>
        <taxon>Telluria group</taxon>
        <taxon>Massilia</taxon>
    </lineage>
</organism>
<keyword evidence="1" id="KW-0812">Transmembrane</keyword>
<feature type="transmembrane region" description="Helical" evidence="1">
    <location>
        <begin position="83"/>
        <end position="104"/>
    </location>
</feature>
<protein>
    <recommendedName>
        <fullName evidence="4">Zinc ribbon protein</fullName>
    </recommendedName>
</protein>
<keyword evidence="1" id="KW-1133">Transmembrane helix</keyword>